<dbReference type="GeneID" id="84591547"/>
<name>A0AAJ8BUC7_ASPNG</name>
<dbReference type="VEuPathDB" id="FungiDB:An07g10300"/>
<evidence type="ECO:0000313" key="2">
    <source>
        <dbReference type="RefSeq" id="XP_059603848.1"/>
    </source>
</evidence>
<reference evidence="2" key="2">
    <citation type="submission" date="2025-08" db="UniProtKB">
        <authorList>
            <consortium name="RefSeq"/>
        </authorList>
    </citation>
    <scope>IDENTIFICATION</scope>
</reference>
<gene>
    <name evidence="2" type="ORF">An07g10300</name>
</gene>
<dbReference type="KEGG" id="ang:An07g10300"/>
<organism evidence="2">
    <name type="scientific">Aspergillus niger</name>
    <dbReference type="NCBI Taxonomy" id="5061"/>
    <lineage>
        <taxon>Eukaryota</taxon>
        <taxon>Fungi</taxon>
        <taxon>Dikarya</taxon>
        <taxon>Ascomycota</taxon>
        <taxon>Pezizomycotina</taxon>
        <taxon>Eurotiomycetes</taxon>
        <taxon>Eurotiomycetidae</taxon>
        <taxon>Eurotiales</taxon>
        <taxon>Aspergillaceae</taxon>
        <taxon>Aspergillus</taxon>
        <taxon>Aspergillus subgen. Circumdati</taxon>
    </lineage>
</organism>
<sequence length="189" mass="20930">MWYVVGEGWLRSKSSNLWNYGPEYASPVATQSPPPPKNPPSLLDGKAISSPEEAPRRSPSLPSIPCCHAHVNVSEPEALVLYPYGLERLILAPAYIGCLSTPFLYDSVSRQLISARLVVGEGACVVERSFILVSPNVPGRSLWGNRQNPTRSPVRSDPDLDTKQSKRGKLKNNKKARWQFLEGEFSHGY</sequence>
<proteinExistence type="predicted"/>
<protein>
    <submittedName>
        <fullName evidence="2">Uncharacterized protein</fullName>
    </submittedName>
</protein>
<feature type="compositionally biased region" description="Low complexity" evidence="1">
    <location>
        <begin position="49"/>
        <end position="60"/>
    </location>
</feature>
<feature type="region of interest" description="Disordered" evidence="1">
    <location>
        <begin position="142"/>
        <end position="172"/>
    </location>
</feature>
<evidence type="ECO:0000256" key="1">
    <source>
        <dbReference type="SAM" id="MobiDB-lite"/>
    </source>
</evidence>
<feature type="compositionally biased region" description="Polar residues" evidence="1">
    <location>
        <begin position="144"/>
        <end position="153"/>
    </location>
</feature>
<dbReference type="AlphaFoldDB" id="A0AAJ8BUC7"/>
<dbReference type="RefSeq" id="XP_059603848.1">
    <property type="nucleotide sequence ID" value="XM_059748749.1"/>
</dbReference>
<reference evidence="2" key="1">
    <citation type="submission" date="2025-02" db="EMBL/GenBank/DDBJ databases">
        <authorList>
            <consortium name="NCBI Genome Project"/>
        </authorList>
    </citation>
    <scope>NUCLEOTIDE SEQUENCE</scope>
</reference>
<feature type="region of interest" description="Disordered" evidence="1">
    <location>
        <begin position="27"/>
        <end position="60"/>
    </location>
</feature>
<accession>A0AAJ8BUC7</accession>
<feature type="compositionally biased region" description="Basic and acidic residues" evidence="1">
    <location>
        <begin position="154"/>
        <end position="164"/>
    </location>
</feature>